<proteinExistence type="predicted"/>
<gene>
    <name evidence="1" type="ORF">LOK49_LG12G00191</name>
</gene>
<dbReference type="Proteomes" id="UP001060215">
    <property type="component" value="Chromosome 13"/>
</dbReference>
<evidence type="ECO:0000313" key="2">
    <source>
        <dbReference type="Proteomes" id="UP001060215"/>
    </source>
</evidence>
<dbReference type="EMBL" id="CM045770">
    <property type="protein sequence ID" value="KAI7992512.1"/>
    <property type="molecule type" value="Genomic_DNA"/>
</dbReference>
<comment type="caution">
    <text evidence="1">The sequence shown here is derived from an EMBL/GenBank/DDBJ whole genome shotgun (WGS) entry which is preliminary data.</text>
</comment>
<keyword evidence="1" id="KW-0808">Transferase</keyword>
<protein>
    <submittedName>
        <fullName evidence="1">Adenylyltransferase and sulfurtransferase MOCS3</fullName>
    </submittedName>
</protein>
<reference evidence="1 2" key="1">
    <citation type="journal article" date="2022" name="Plant J.">
        <title>Chromosome-level genome of Camellia lanceoleosa provides a valuable resource for understanding genome evolution and self-incompatibility.</title>
        <authorList>
            <person name="Gong W."/>
            <person name="Xiao S."/>
            <person name="Wang L."/>
            <person name="Liao Z."/>
            <person name="Chang Y."/>
            <person name="Mo W."/>
            <person name="Hu G."/>
            <person name="Li W."/>
            <person name="Zhao G."/>
            <person name="Zhu H."/>
            <person name="Hu X."/>
            <person name="Ji K."/>
            <person name="Xiang X."/>
            <person name="Song Q."/>
            <person name="Yuan D."/>
            <person name="Jin S."/>
            <person name="Zhang L."/>
        </authorList>
    </citation>
    <scope>NUCLEOTIDE SEQUENCE [LARGE SCALE GENOMIC DNA]</scope>
    <source>
        <strain evidence="1">SQ_2022a</strain>
    </source>
</reference>
<keyword evidence="2" id="KW-1185">Reference proteome</keyword>
<accession>A0ACC0FWQ7</accession>
<keyword evidence="1" id="KW-0548">Nucleotidyltransferase</keyword>
<evidence type="ECO:0000313" key="1">
    <source>
        <dbReference type="EMBL" id="KAI7992512.1"/>
    </source>
</evidence>
<organism evidence="1 2">
    <name type="scientific">Camellia lanceoleosa</name>
    <dbReference type="NCBI Taxonomy" id="1840588"/>
    <lineage>
        <taxon>Eukaryota</taxon>
        <taxon>Viridiplantae</taxon>
        <taxon>Streptophyta</taxon>
        <taxon>Embryophyta</taxon>
        <taxon>Tracheophyta</taxon>
        <taxon>Spermatophyta</taxon>
        <taxon>Magnoliopsida</taxon>
        <taxon>eudicotyledons</taxon>
        <taxon>Gunneridae</taxon>
        <taxon>Pentapetalae</taxon>
        <taxon>asterids</taxon>
        <taxon>Ericales</taxon>
        <taxon>Theaceae</taxon>
        <taxon>Camellia</taxon>
    </lineage>
</organism>
<sequence>MITDLLILQPVDYEPPFFRNCTEQEAHSPWTKNPLKIERLLAREGINAEQFARDLKSFELKMTFEDVFPAEATIVEEYLQQGAVESVSVGESRVSLRQSLVKLGVGFISKDPKLQLTVYNYNGGPCYRCLFPTPPPTTACQRCSDSGVLGIGFQAQLNDTCTYHLGIEFNFPDIEYEEFLVEVYMQLDVKKHIVLSAQSLWPSLLAFKLSVALNLE</sequence>
<name>A0ACC0FWQ7_9ERIC</name>